<dbReference type="EMBL" id="ANMU01000093">
    <property type="protein sequence ID" value="EMJ81099.1"/>
    <property type="molecule type" value="Genomic_DNA"/>
</dbReference>
<proteinExistence type="predicted"/>
<dbReference type="PATRIC" id="fig|1218567.3.peg.2390"/>
<evidence type="ECO:0000313" key="1">
    <source>
        <dbReference type="EMBL" id="EMJ81099.1"/>
    </source>
</evidence>
<reference evidence="1 2" key="1">
    <citation type="submission" date="2013-01" db="EMBL/GenBank/DDBJ databases">
        <authorList>
            <person name="Harkins D.M."/>
            <person name="Durkin A.S."/>
            <person name="Brinkac L.M."/>
            <person name="Haft D.H."/>
            <person name="Selengut J.D."/>
            <person name="Sanka R."/>
            <person name="DePew J."/>
            <person name="Purushe J."/>
            <person name="Galloway R.L."/>
            <person name="Vinetz J.M."/>
            <person name="Sutton G.G."/>
            <person name="Nierman W.C."/>
            <person name="Fouts D.E."/>
        </authorList>
    </citation>
    <scope>NUCLEOTIDE SEQUENCE [LARGE SCALE GENOMIC DNA]</scope>
    <source>
        <strain evidence="1 2">Sponselee CDC</strain>
    </source>
</reference>
<comment type="caution">
    <text evidence="1">The sequence shown here is derived from an EMBL/GenBank/DDBJ whole genome shotgun (WGS) entry which is preliminary data.</text>
</comment>
<dbReference type="Proteomes" id="UP000011873">
    <property type="component" value="Unassembled WGS sequence"/>
</dbReference>
<protein>
    <submittedName>
        <fullName evidence="1">Uncharacterized protein</fullName>
    </submittedName>
</protein>
<organism evidence="1 2">
    <name type="scientific">Leptospira borgpetersenii serovar Hardjo-bovis str. Sponselee</name>
    <dbReference type="NCBI Taxonomy" id="1303729"/>
    <lineage>
        <taxon>Bacteria</taxon>
        <taxon>Pseudomonadati</taxon>
        <taxon>Spirochaetota</taxon>
        <taxon>Spirochaetia</taxon>
        <taxon>Leptospirales</taxon>
        <taxon>Leptospiraceae</taxon>
        <taxon>Leptospira</taxon>
    </lineage>
</organism>
<gene>
    <name evidence="1" type="ORF">LEP1GSC016_3513</name>
</gene>
<dbReference type="AlphaFoldDB" id="M6BNL5"/>
<sequence>MLKVVCFLITSLLILPLNAEEIDLVNKIILKITDSSTLKEGDKMQFEVLSYNRSSYADYDRRT</sequence>
<name>M6BNL5_LEPBO</name>
<accession>M6BNL5</accession>
<evidence type="ECO:0000313" key="2">
    <source>
        <dbReference type="Proteomes" id="UP000011873"/>
    </source>
</evidence>